<organism evidence="4 5">
    <name type="scientific">Cryptosporangium phraense</name>
    <dbReference type="NCBI Taxonomy" id="2593070"/>
    <lineage>
        <taxon>Bacteria</taxon>
        <taxon>Bacillati</taxon>
        <taxon>Actinomycetota</taxon>
        <taxon>Actinomycetes</taxon>
        <taxon>Cryptosporangiales</taxon>
        <taxon>Cryptosporangiaceae</taxon>
        <taxon>Cryptosporangium</taxon>
    </lineage>
</organism>
<keyword evidence="2" id="KW-0732">Signal</keyword>
<dbReference type="AlphaFoldDB" id="A0A545AVJ7"/>
<name>A0A545AVJ7_9ACTN</name>
<dbReference type="Proteomes" id="UP000317982">
    <property type="component" value="Unassembled WGS sequence"/>
</dbReference>
<dbReference type="Pfam" id="PF00144">
    <property type="entry name" value="Beta-lactamase"/>
    <property type="match status" value="1"/>
</dbReference>
<dbReference type="SUPFAM" id="SSF56601">
    <property type="entry name" value="beta-lactamase/transpeptidase-like"/>
    <property type="match status" value="1"/>
</dbReference>
<evidence type="ECO:0000256" key="1">
    <source>
        <dbReference type="SAM" id="Phobius"/>
    </source>
</evidence>
<feature type="domain" description="Beta-lactamase-related" evidence="3">
    <location>
        <begin position="47"/>
        <end position="352"/>
    </location>
</feature>
<dbReference type="InParanoid" id="A0A545AVJ7"/>
<proteinExistence type="predicted"/>
<dbReference type="RefSeq" id="WP_142704224.1">
    <property type="nucleotide sequence ID" value="NZ_VIRS01000005.1"/>
</dbReference>
<feature type="transmembrane region" description="Helical" evidence="1">
    <location>
        <begin position="515"/>
        <end position="535"/>
    </location>
</feature>
<dbReference type="EMBL" id="VIRS01000005">
    <property type="protein sequence ID" value="TQS45359.1"/>
    <property type="molecule type" value="Genomic_DNA"/>
</dbReference>
<keyword evidence="1" id="KW-0812">Transmembrane</keyword>
<protein>
    <submittedName>
        <fullName evidence="4">Beta-lactamase family protein</fullName>
    </submittedName>
</protein>
<dbReference type="InterPro" id="IPR050491">
    <property type="entry name" value="AmpC-like"/>
</dbReference>
<feature type="chain" id="PRO_5039679349" evidence="2">
    <location>
        <begin position="21"/>
        <end position="612"/>
    </location>
</feature>
<reference evidence="4 5" key="1">
    <citation type="submission" date="2019-07" db="EMBL/GenBank/DDBJ databases">
        <title>Cryptosporangium phraense sp. nov., isolated from plant litter.</title>
        <authorList>
            <person name="Suriyachadkun C."/>
        </authorList>
    </citation>
    <scope>NUCLEOTIDE SEQUENCE [LARGE SCALE GENOMIC DNA]</scope>
    <source>
        <strain evidence="4 5">A-T 5661</strain>
    </source>
</reference>
<dbReference type="InterPro" id="IPR012338">
    <property type="entry name" value="Beta-lactam/transpept-like"/>
</dbReference>
<feature type="transmembrane region" description="Helical" evidence="1">
    <location>
        <begin position="472"/>
        <end position="495"/>
    </location>
</feature>
<gene>
    <name evidence="4" type="ORF">FL583_09750</name>
</gene>
<evidence type="ECO:0000313" key="5">
    <source>
        <dbReference type="Proteomes" id="UP000317982"/>
    </source>
</evidence>
<keyword evidence="1" id="KW-0472">Membrane</keyword>
<accession>A0A545AVJ7</accession>
<evidence type="ECO:0000259" key="3">
    <source>
        <dbReference type="Pfam" id="PF00144"/>
    </source>
</evidence>
<dbReference type="PANTHER" id="PTHR46825:SF9">
    <property type="entry name" value="BETA-LACTAMASE-RELATED DOMAIN-CONTAINING PROTEIN"/>
    <property type="match status" value="1"/>
</dbReference>
<sequence>MFAKLAGLVLTAAVGTGVLAAVPAQAAAPTCTPATATAVADYLDHSVPAGLKKAGTPGAVVSVVSGDRTIYRRGFGRADVEKDVPMDPATSGVRIASITKLFTATAVMQQVEAGRLDLDADVNTYLKTFRIPRTYPKPITLRNLLTHTAGFQDQIMGTGARTAEDVPPLGEYLAHHIPARIRPPGVVSAYSNYGAALAGYVVTQVSGEPYDRYVQKHILDPLGMTHTTASEPGPASIVADRAVSYADHQRVPFEFDPMTPDGSITATADDMARFLSAQLNQGRGILSPEAAATLHAKTFAADPRLGGYALGFMNKTWNGHRILMHDGGWEGFLSVLVMIPDCHLGVFLSLNSIEGGESFGDVLNGFVDRFAPGSNPPVTGPSTAAPEPGFYAATRRNASGVEKILTLLNTGRLTVRDDGSVRFRNKTWTPAGRGLYVDDDDHLVAFERDGVRYVGTDGPTFERLGTPSTLPFNLGVLLAFAVLALSALVVPVSGLVRRLRKRTRGSARWRVSRGLAAGSALVGLGFLISLALALFGDVSDYLYGPPLVFELILLLPVLALGLAAGALGTTVWGWRGAGAGVVARVHQVLLLGGLAALAWFCWTWNLIGWQFN</sequence>
<feature type="transmembrane region" description="Helical" evidence="1">
    <location>
        <begin position="588"/>
        <end position="607"/>
    </location>
</feature>
<dbReference type="PANTHER" id="PTHR46825">
    <property type="entry name" value="D-ALANYL-D-ALANINE-CARBOXYPEPTIDASE/ENDOPEPTIDASE AMPH"/>
    <property type="match status" value="1"/>
</dbReference>
<comment type="caution">
    <text evidence="4">The sequence shown here is derived from an EMBL/GenBank/DDBJ whole genome shotgun (WGS) entry which is preliminary data.</text>
</comment>
<feature type="transmembrane region" description="Helical" evidence="1">
    <location>
        <begin position="547"/>
        <end position="567"/>
    </location>
</feature>
<keyword evidence="1" id="KW-1133">Transmembrane helix</keyword>
<keyword evidence="5" id="KW-1185">Reference proteome</keyword>
<dbReference type="Gene3D" id="3.40.710.10">
    <property type="entry name" value="DD-peptidase/beta-lactamase superfamily"/>
    <property type="match status" value="1"/>
</dbReference>
<evidence type="ECO:0000256" key="2">
    <source>
        <dbReference type="SAM" id="SignalP"/>
    </source>
</evidence>
<evidence type="ECO:0000313" key="4">
    <source>
        <dbReference type="EMBL" id="TQS45359.1"/>
    </source>
</evidence>
<dbReference type="InterPro" id="IPR001466">
    <property type="entry name" value="Beta-lactam-related"/>
</dbReference>
<dbReference type="OrthoDB" id="4281716at2"/>
<feature type="signal peptide" evidence="2">
    <location>
        <begin position="1"/>
        <end position="20"/>
    </location>
</feature>